<reference evidence="1 2" key="1">
    <citation type="submission" date="2018-11" db="EMBL/GenBank/DDBJ databases">
        <authorList>
            <person name="Li F."/>
        </authorList>
    </citation>
    <scope>NUCLEOTIDE SEQUENCE [LARGE SCALE GENOMIC DNA]</scope>
    <source>
        <strain evidence="1 2">Gsoil 818</strain>
    </source>
</reference>
<organism evidence="1 2">
    <name type="scientific">Nocardioides pocheonensis</name>
    <dbReference type="NCBI Taxonomy" id="661485"/>
    <lineage>
        <taxon>Bacteria</taxon>
        <taxon>Bacillati</taxon>
        <taxon>Actinomycetota</taxon>
        <taxon>Actinomycetes</taxon>
        <taxon>Propionibacteriales</taxon>
        <taxon>Nocardioidaceae</taxon>
        <taxon>Nocardioides</taxon>
    </lineage>
</organism>
<dbReference type="PANTHER" id="PTHR43393">
    <property type="entry name" value="CYTOKININ RIBOSIDE 5'-MONOPHOSPHATE PHOSPHORIBOHYDROLASE"/>
    <property type="match status" value="1"/>
</dbReference>
<keyword evidence="2" id="KW-1185">Reference proteome</keyword>
<dbReference type="GO" id="GO:0005829">
    <property type="term" value="C:cytosol"/>
    <property type="evidence" value="ECO:0007669"/>
    <property type="project" value="TreeGrafter"/>
</dbReference>
<dbReference type="PANTHER" id="PTHR43393:SF3">
    <property type="entry name" value="LYSINE DECARBOXYLASE-LIKE PROTEIN"/>
    <property type="match status" value="1"/>
</dbReference>
<dbReference type="EMBL" id="RJSF01000019">
    <property type="protein sequence ID" value="RNM15857.1"/>
    <property type="molecule type" value="Genomic_DNA"/>
</dbReference>
<sequence length="378" mass="40487">MTSRGYLRPVRPTEIESLEEFDGFVERGIRSLSGFHLQSLALADRSEALARLDVAGAVFLGCRFVAGTGPGSELDVRRRGGLVFPAVPDVPFNPYRAELYTPAELYAGLDRGYAATLDAAAYAWSRTPRTLDKSLAMALHDHAIDDAVEEFTAGRRIVGVMGGHAVRRDAPAYLAAARLGRTLADHTGLTVLTGGGPGAMEAVNLGTWLSDAPDAELVEAVGLLAAVPDFAPDVTAWAQAAFAVLARWPGGTESLGIPTWFYGHEPPNLFATRVAKYFRNALREDVLLALCRAGVVFLPGAAGTVQEIFQAACANYYTRPELVAPMVLVGRDYWAEQLPAWPLLEVLGGRGALGPRLHLVDDAAEVLPLLLEIGGSRR</sequence>
<dbReference type="Gene3D" id="3.40.50.450">
    <property type="match status" value="1"/>
</dbReference>
<dbReference type="AlphaFoldDB" id="A0A3N0GTS1"/>
<proteinExistence type="predicted"/>
<accession>A0A3N0GTS1</accession>
<dbReference type="InterPro" id="IPR052341">
    <property type="entry name" value="LOG_family_nucleotidases"/>
</dbReference>
<dbReference type="SUPFAM" id="SSF102405">
    <property type="entry name" value="MCP/YpsA-like"/>
    <property type="match status" value="1"/>
</dbReference>
<protein>
    <submittedName>
        <fullName evidence="1">Rossmann fold nucleotide-binding protein</fullName>
    </submittedName>
</protein>
<name>A0A3N0GTS1_9ACTN</name>
<dbReference type="Proteomes" id="UP000279994">
    <property type="component" value="Unassembled WGS sequence"/>
</dbReference>
<gene>
    <name evidence="1" type="ORF">EFL26_06700</name>
</gene>
<comment type="caution">
    <text evidence="1">The sequence shown here is derived from an EMBL/GenBank/DDBJ whole genome shotgun (WGS) entry which is preliminary data.</text>
</comment>
<evidence type="ECO:0000313" key="1">
    <source>
        <dbReference type="EMBL" id="RNM15857.1"/>
    </source>
</evidence>
<evidence type="ECO:0000313" key="2">
    <source>
        <dbReference type="Proteomes" id="UP000279994"/>
    </source>
</evidence>
<dbReference type="OrthoDB" id="9807160at2"/>